<dbReference type="InterPro" id="IPR001254">
    <property type="entry name" value="Trypsin_dom"/>
</dbReference>
<dbReference type="KEGG" id="dpx:DAPPUDRAFT_105309"/>
<dbReference type="Gene3D" id="2.40.10.10">
    <property type="entry name" value="Trypsin-like serine proteases"/>
    <property type="match status" value="1"/>
</dbReference>
<dbReference type="HOGENOM" id="CLU_1497739_0_0_1"/>
<dbReference type="GO" id="GO:0006508">
    <property type="term" value="P:proteolysis"/>
    <property type="evidence" value="ECO:0007669"/>
    <property type="project" value="InterPro"/>
</dbReference>
<feature type="region of interest" description="Disordered" evidence="1">
    <location>
        <begin position="82"/>
        <end position="115"/>
    </location>
</feature>
<dbReference type="SUPFAM" id="SSF50494">
    <property type="entry name" value="Trypsin-like serine proteases"/>
    <property type="match status" value="1"/>
</dbReference>
<dbReference type="Proteomes" id="UP000000305">
    <property type="component" value="Unassembled WGS sequence"/>
</dbReference>
<evidence type="ECO:0000313" key="4">
    <source>
        <dbReference type="Proteomes" id="UP000000305"/>
    </source>
</evidence>
<feature type="domain" description="Peptidase S1" evidence="2">
    <location>
        <begin position="50"/>
        <end position="96"/>
    </location>
</feature>
<evidence type="ECO:0000256" key="1">
    <source>
        <dbReference type="SAM" id="MobiDB-lite"/>
    </source>
</evidence>
<dbReference type="EMBL" id="GL732558">
    <property type="protein sequence ID" value="EFX78395.1"/>
    <property type="molecule type" value="Genomic_DNA"/>
</dbReference>
<organism evidence="3 4">
    <name type="scientific">Daphnia pulex</name>
    <name type="common">Water flea</name>
    <dbReference type="NCBI Taxonomy" id="6669"/>
    <lineage>
        <taxon>Eukaryota</taxon>
        <taxon>Metazoa</taxon>
        <taxon>Ecdysozoa</taxon>
        <taxon>Arthropoda</taxon>
        <taxon>Crustacea</taxon>
        <taxon>Branchiopoda</taxon>
        <taxon>Diplostraca</taxon>
        <taxon>Cladocera</taxon>
        <taxon>Anomopoda</taxon>
        <taxon>Daphniidae</taxon>
        <taxon>Daphnia</taxon>
    </lineage>
</organism>
<reference evidence="3 4" key="1">
    <citation type="journal article" date="2011" name="Science">
        <title>The ecoresponsive genome of Daphnia pulex.</title>
        <authorList>
            <person name="Colbourne J.K."/>
            <person name="Pfrender M.E."/>
            <person name="Gilbert D."/>
            <person name="Thomas W.K."/>
            <person name="Tucker A."/>
            <person name="Oakley T.H."/>
            <person name="Tokishita S."/>
            <person name="Aerts A."/>
            <person name="Arnold G.J."/>
            <person name="Basu M.K."/>
            <person name="Bauer D.J."/>
            <person name="Caceres C.E."/>
            <person name="Carmel L."/>
            <person name="Casola C."/>
            <person name="Choi J.H."/>
            <person name="Detter J.C."/>
            <person name="Dong Q."/>
            <person name="Dusheyko S."/>
            <person name="Eads B.D."/>
            <person name="Frohlich T."/>
            <person name="Geiler-Samerotte K.A."/>
            <person name="Gerlach D."/>
            <person name="Hatcher P."/>
            <person name="Jogdeo S."/>
            <person name="Krijgsveld J."/>
            <person name="Kriventseva E.V."/>
            <person name="Kultz D."/>
            <person name="Laforsch C."/>
            <person name="Lindquist E."/>
            <person name="Lopez J."/>
            <person name="Manak J.R."/>
            <person name="Muller J."/>
            <person name="Pangilinan J."/>
            <person name="Patwardhan R.P."/>
            <person name="Pitluck S."/>
            <person name="Pritham E.J."/>
            <person name="Rechtsteiner A."/>
            <person name="Rho M."/>
            <person name="Rogozin I.B."/>
            <person name="Sakarya O."/>
            <person name="Salamov A."/>
            <person name="Schaack S."/>
            <person name="Shapiro H."/>
            <person name="Shiga Y."/>
            <person name="Skalitzky C."/>
            <person name="Smith Z."/>
            <person name="Souvorov A."/>
            <person name="Sung W."/>
            <person name="Tang Z."/>
            <person name="Tsuchiya D."/>
            <person name="Tu H."/>
            <person name="Vos H."/>
            <person name="Wang M."/>
            <person name="Wolf Y.I."/>
            <person name="Yamagata H."/>
            <person name="Yamada T."/>
            <person name="Ye Y."/>
            <person name="Shaw J.R."/>
            <person name="Andrews J."/>
            <person name="Crease T.J."/>
            <person name="Tang H."/>
            <person name="Lucas S.M."/>
            <person name="Robertson H.M."/>
            <person name="Bork P."/>
            <person name="Koonin E.V."/>
            <person name="Zdobnov E.M."/>
            <person name="Grigoriev I.V."/>
            <person name="Lynch M."/>
            <person name="Boore J.L."/>
        </authorList>
    </citation>
    <scope>NUCLEOTIDE SEQUENCE [LARGE SCALE GENOMIC DNA]</scope>
</reference>
<dbReference type="Pfam" id="PF00089">
    <property type="entry name" value="Trypsin"/>
    <property type="match status" value="1"/>
</dbReference>
<accession>E9GQ77</accession>
<dbReference type="GO" id="GO:0004252">
    <property type="term" value="F:serine-type endopeptidase activity"/>
    <property type="evidence" value="ECO:0007669"/>
    <property type="project" value="InterPro"/>
</dbReference>
<protein>
    <recommendedName>
        <fullName evidence="2">Peptidase S1 domain-containing protein</fullName>
    </recommendedName>
</protein>
<dbReference type="PhylomeDB" id="E9GQ77"/>
<dbReference type="InterPro" id="IPR009003">
    <property type="entry name" value="Peptidase_S1_PA"/>
</dbReference>
<dbReference type="OrthoDB" id="10059102at2759"/>
<name>E9GQ77_DAPPU</name>
<evidence type="ECO:0000313" key="3">
    <source>
        <dbReference type="EMBL" id="EFX78395.1"/>
    </source>
</evidence>
<evidence type="ECO:0000259" key="2">
    <source>
        <dbReference type="Pfam" id="PF00089"/>
    </source>
</evidence>
<dbReference type="InParanoid" id="E9GQ77"/>
<keyword evidence="4" id="KW-1185">Reference proteome</keyword>
<dbReference type="InterPro" id="IPR043504">
    <property type="entry name" value="Peptidase_S1_PA_chymotrypsin"/>
</dbReference>
<proteinExistence type="predicted"/>
<sequence length="180" mass="19698">MSACYFLKGPQSELSEASKKNSCPFIVSCPIFNSVGLSIVFDMRFYISRVALRNNGRAFCGGSLISPDDILTAAHCVEQHHSEPRPMHTIGDGEKTQSDDSQMTGRVSGGGGDSKVPRHRHFFPGIARVVYSDVIFHPFVWMFPVTIPTNTPSKTNQSLDVGMSDTPAARLFIMPVGHLP</sequence>
<dbReference type="AlphaFoldDB" id="E9GQ77"/>
<gene>
    <name evidence="3" type="ORF">DAPPUDRAFT_105309</name>
</gene>
<feature type="compositionally biased region" description="Basic and acidic residues" evidence="1">
    <location>
        <begin position="82"/>
        <end position="98"/>
    </location>
</feature>